<comment type="caution">
    <text evidence="2">The sequence shown here is derived from an EMBL/GenBank/DDBJ whole genome shotgun (WGS) entry which is preliminary data.</text>
</comment>
<protein>
    <submittedName>
        <fullName evidence="2">DUF1540 domain-containing protein</fullName>
    </submittedName>
</protein>
<sequence length="92" mass="9303">MSTVAKIASCTATACAFNNDGCTAFAITVGGADQPACGTINTIDLRAGMQSPDAHVGACQRLDCKHNADLMCTAGGVDISGDMALCTTYAPR</sequence>
<proteinExistence type="predicted"/>
<organism evidence="2 3">
    <name type="scientific">Corynebacterium hylobatis</name>
    <dbReference type="NCBI Taxonomy" id="1859290"/>
    <lineage>
        <taxon>Bacteria</taxon>
        <taxon>Bacillati</taxon>
        <taxon>Actinomycetota</taxon>
        <taxon>Actinomycetes</taxon>
        <taxon>Mycobacteriales</taxon>
        <taxon>Corynebacteriaceae</taxon>
        <taxon>Corynebacterium</taxon>
    </lineage>
</organism>
<dbReference type="Proteomes" id="UP000274907">
    <property type="component" value="Unassembled WGS sequence"/>
</dbReference>
<feature type="domain" description="DUF1540" evidence="1">
    <location>
        <begin position="10"/>
        <end position="32"/>
    </location>
</feature>
<dbReference type="RefSeq" id="WP_126120439.1">
    <property type="nucleotide sequence ID" value="NZ_RXHJ01000006.1"/>
</dbReference>
<evidence type="ECO:0000313" key="2">
    <source>
        <dbReference type="EMBL" id="RSZ63806.1"/>
    </source>
</evidence>
<keyword evidence="3" id="KW-1185">Reference proteome</keyword>
<dbReference type="Pfam" id="PF07561">
    <property type="entry name" value="DUF1540"/>
    <property type="match status" value="2"/>
</dbReference>
<accession>A0A3R9ZEJ5</accession>
<name>A0A3R9ZEJ5_9CORY</name>
<dbReference type="AlphaFoldDB" id="A0A3R9ZEJ5"/>
<dbReference type="InterPro" id="IPR011437">
    <property type="entry name" value="DUF1540"/>
</dbReference>
<dbReference type="EMBL" id="RXHJ01000006">
    <property type="protein sequence ID" value="RSZ63806.1"/>
    <property type="molecule type" value="Genomic_DNA"/>
</dbReference>
<evidence type="ECO:0000313" key="3">
    <source>
        <dbReference type="Proteomes" id="UP000274907"/>
    </source>
</evidence>
<dbReference type="OrthoDB" id="3213529at2"/>
<evidence type="ECO:0000259" key="1">
    <source>
        <dbReference type="Pfam" id="PF07561"/>
    </source>
</evidence>
<feature type="domain" description="DUF1540" evidence="1">
    <location>
        <begin position="59"/>
        <end position="82"/>
    </location>
</feature>
<gene>
    <name evidence="2" type="ORF">EAH68_06095</name>
</gene>
<reference evidence="2 3" key="1">
    <citation type="submission" date="2018-12" db="EMBL/GenBank/DDBJ databases">
        <title>YIM 101343 draft genome.</title>
        <authorList>
            <person name="Chen X."/>
        </authorList>
    </citation>
    <scope>NUCLEOTIDE SEQUENCE [LARGE SCALE GENOMIC DNA]</scope>
    <source>
        <strain evidence="2 3">YIM 101343</strain>
    </source>
</reference>